<dbReference type="AlphaFoldDB" id="A0A8H4J803"/>
<accession>A0A8H4J803</accession>
<organism evidence="1 2">
    <name type="scientific">Botryosphaeria dothidea</name>
    <dbReference type="NCBI Taxonomy" id="55169"/>
    <lineage>
        <taxon>Eukaryota</taxon>
        <taxon>Fungi</taxon>
        <taxon>Dikarya</taxon>
        <taxon>Ascomycota</taxon>
        <taxon>Pezizomycotina</taxon>
        <taxon>Dothideomycetes</taxon>
        <taxon>Dothideomycetes incertae sedis</taxon>
        <taxon>Botryosphaeriales</taxon>
        <taxon>Botryosphaeriaceae</taxon>
        <taxon>Botryosphaeria</taxon>
    </lineage>
</organism>
<keyword evidence="2" id="KW-1185">Reference proteome</keyword>
<gene>
    <name evidence="1" type="ORF">GTA08_BOTSDO00564</name>
</gene>
<evidence type="ECO:0000313" key="2">
    <source>
        <dbReference type="Proteomes" id="UP000572817"/>
    </source>
</evidence>
<comment type="caution">
    <text evidence="1">The sequence shown here is derived from an EMBL/GenBank/DDBJ whole genome shotgun (WGS) entry which is preliminary data.</text>
</comment>
<evidence type="ECO:0000313" key="1">
    <source>
        <dbReference type="EMBL" id="KAF4314386.1"/>
    </source>
</evidence>
<dbReference type="OrthoDB" id="10651618at2759"/>
<dbReference type="Proteomes" id="UP000572817">
    <property type="component" value="Unassembled WGS sequence"/>
</dbReference>
<sequence>MANTTSTTPTSDNAFLHRKRVLGDESLEQLTPTLMGLPVEIRQQILSLVRDALYPWDQVILNPSSRHAAHAAARTRPLYNISRTIRAEMVYVGNSWLKQFPMHLAAFEKYVRKPERVNGVLTLVLFDEDFFEYPPAEWREEVQRYSYLFDRIEHSWETDGAAQKGYMNVWNGLIKGLPRRGAKKLGIKAVEMLGIDADENLVDDEVGFG</sequence>
<proteinExistence type="predicted"/>
<name>A0A8H4J803_9PEZI</name>
<dbReference type="EMBL" id="WWBZ02000001">
    <property type="protein sequence ID" value="KAF4314386.1"/>
    <property type="molecule type" value="Genomic_DNA"/>
</dbReference>
<reference evidence="1" key="1">
    <citation type="submission" date="2020-04" db="EMBL/GenBank/DDBJ databases">
        <title>Genome Assembly and Annotation of Botryosphaeria dothidea sdau 11-99, a Latent Pathogen of Apple Fruit Ring Rot in China.</title>
        <authorList>
            <person name="Yu C."/>
            <person name="Diao Y."/>
            <person name="Lu Q."/>
            <person name="Zhao J."/>
            <person name="Cui S."/>
            <person name="Peng C."/>
            <person name="He B."/>
            <person name="Liu H."/>
        </authorList>
    </citation>
    <scope>NUCLEOTIDE SEQUENCE [LARGE SCALE GENOMIC DNA]</scope>
    <source>
        <strain evidence="1">Sdau11-99</strain>
    </source>
</reference>
<protein>
    <submittedName>
        <fullName evidence="1">Uncharacterized protein</fullName>
    </submittedName>
</protein>